<feature type="domain" description="N-acetyltransferase ESCO zinc-finger" evidence="11">
    <location>
        <begin position="149"/>
        <end position="187"/>
    </location>
</feature>
<proteinExistence type="inferred from homology"/>
<keyword evidence="5" id="KW-0863">Zinc-finger</keyword>
<evidence type="ECO:0000256" key="8">
    <source>
        <dbReference type="ARBA" id="ARBA00023306"/>
    </source>
</evidence>
<gene>
    <name evidence="13" type="ORF">H4R20_003141</name>
</gene>
<dbReference type="InterPro" id="IPR028005">
    <property type="entry name" value="AcTrfase_ESCO_Znf_dom"/>
</dbReference>
<organism evidence="13 14">
    <name type="scientific">Coemansia guatemalensis</name>
    <dbReference type="NCBI Taxonomy" id="2761395"/>
    <lineage>
        <taxon>Eukaryota</taxon>
        <taxon>Fungi</taxon>
        <taxon>Fungi incertae sedis</taxon>
        <taxon>Zoopagomycota</taxon>
        <taxon>Kickxellomycotina</taxon>
        <taxon>Kickxellomycetes</taxon>
        <taxon>Kickxellales</taxon>
        <taxon>Kickxellaceae</taxon>
        <taxon>Coemansia</taxon>
    </lineage>
</organism>
<evidence type="ECO:0008006" key="15">
    <source>
        <dbReference type="Google" id="ProtNLM"/>
    </source>
</evidence>
<dbReference type="GO" id="GO:0061733">
    <property type="term" value="F:protein-lysine-acetyltransferase activity"/>
    <property type="evidence" value="ECO:0007669"/>
    <property type="project" value="TreeGrafter"/>
</dbReference>
<sequence>MAVEQEMLVPPNRSAVKITYGTLRTKKPSPTQGDSSTNFGLTYPAIPEQTPHNTSADSSEPEKTALSCSSPGQRRRRLASSEKEPADDSGAENSRAKRRLTQASLPFAQRSHNIGINGWLTRSRTSTGAATKTKAAASVSAANTVRKTQAFLDFGQRPIAPEPCSICGMTFQRGREEDERLHQKYHRAWKQRQNNAFAWDIWSSANDAYRPETVAYPRRLLENSSNRSQPSLSMATVRIVDAQCPSKREIQRALEILNLANEQLGACSLDLPALALKQRKIFVYISPGRRVEGCVLAESITSARRVVPSHTDQQSAASVVCSETAVAVICGISRIWVAQHARRGGIGLQMLDVVRQRFAYGYHIGLEQIAFTQPTSDGCALAERVFGRKDFLVYNEE</sequence>
<keyword evidence="9" id="KW-0012">Acyltransferase</keyword>
<keyword evidence="4" id="KW-0479">Metal-binding</keyword>
<evidence type="ECO:0000256" key="7">
    <source>
        <dbReference type="ARBA" id="ARBA00023242"/>
    </source>
</evidence>
<evidence type="ECO:0000256" key="5">
    <source>
        <dbReference type="ARBA" id="ARBA00022771"/>
    </source>
</evidence>
<dbReference type="OrthoDB" id="428854at2759"/>
<keyword evidence="7" id="KW-0539">Nucleus</keyword>
<feature type="region of interest" description="Disordered" evidence="10">
    <location>
        <begin position="1"/>
        <end position="108"/>
    </location>
</feature>
<evidence type="ECO:0000259" key="12">
    <source>
        <dbReference type="Pfam" id="PF13880"/>
    </source>
</evidence>
<keyword evidence="14" id="KW-1185">Reference proteome</keyword>
<keyword evidence="6" id="KW-0862">Zinc</keyword>
<evidence type="ECO:0000256" key="6">
    <source>
        <dbReference type="ARBA" id="ARBA00022833"/>
    </source>
</evidence>
<evidence type="ECO:0000256" key="3">
    <source>
        <dbReference type="ARBA" id="ARBA00022679"/>
    </source>
</evidence>
<comment type="subcellular location">
    <subcellularLocation>
        <location evidence="1">Nucleus</location>
    </subcellularLocation>
</comment>
<dbReference type="PANTHER" id="PTHR45884">
    <property type="entry name" value="N-ACETYLTRANSFERASE ECO"/>
    <property type="match status" value="1"/>
</dbReference>
<evidence type="ECO:0000256" key="1">
    <source>
        <dbReference type="ARBA" id="ARBA00004123"/>
    </source>
</evidence>
<dbReference type="Proteomes" id="UP001140094">
    <property type="component" value="Unassembled WGS sequence"/>
</dbReference>
<comment type="caution">
    <text evidence="13">The sequence shown here is derived from an EMBL/GenBank/DDBJ whole genome shotgun (WGS) entry which is preliminary data.</text>
</comment>
<evidence type="ECO:0000256" key="4">
    <source>
        <dbReference type="ARBA" id="ARBA00022723"/>
    </source>
</evidence>
<dbReference type="GO" id="GO:0008270">
    <property type="term" value="F:zinc ion binding"/>
    <property type="evidence" value="ECO:0007669"/>
    <property type="project" value="UniProtKB-KW"/>
</dbReference>
<evidence type="ECO:0000256" key="9">
    <source>
        <dbReference type="ARBA" id="ARBA00023315"/>
    </source>
</evidence>
<evidence type="ECO:0000313" key="13">
    <source>
        <dbReference type="EMBL" id="KAJ2802795.1"/>
    </source>
</evidence>
<comment type="similarity">
    <text evidence="2">Belongs to the acetyltransferase family. ECO subfamily.</text>
</comment>
<protein>
    <recommendedName>
        <fullName evidence="15">N-acetyltransferase ECO1</fullName>
    </recommendedName>
</protein>
<dbReference type="Pfam" id="PF13880">
    <property type="entry name" value="Acetyltransf_13"/>
    <property type="match status" value="1"/>
</dbReference>
<evidence type="ECO:0000313" key="14">
    <source>
        <dbReference type="Proteomes" id="UP001140094"/>
    </source>
</evidence>
<keyword evidence="3" id="KW-0808">Transferase</keyword>
<evidence type="ECO:0000256" key="2">
    <source>
        <dbReference type="ARBA" id="ARBA00005816"/>
    </source>
</evidence>
<evidence type="ECO:0000256" key="10">
    <source>
        <dbReference type="SAM" id="MobiDB-lite"/>
    </source>
</evidence>
<dbReference type="GO" id="GO:0000785">
    <property type="term" value="C:chromatin"/>
    <property type="evidence" value="ECO:0007669"/>
    <property type="project" value="TreeGrafter"/>
</dbReference>
<feature type="domain" description="N-acetyltransferase ESCO acetyl-transferase" evidence="12">
    <location>
        <begin position="327"/>
        <end position="394"/>
    </location>
</feature>
<evidence type="ECO:0000259" key="11">
    <source>
        <dbReference type="Pfam" id="PF13878"/>
    </source>
</evidence>
<feature type="compositionally biased region" description="Polar residues" evidence="10">
    <location>
        <begin position="28"/>
        <end position="40"/>
    </location>
</feature>
<dbReference type="AlphaFoldDB" id="A0A9W8LUC5"/>
<dbReference type="EMBL" id="JANBUO010000610">
    <property type="protein sequence ID" value="KAJ2802795.1"/>
    <property type="molecule type" value="Genomic_DNA"/>
</dbReference>
<accession>A0A9W8LUC5</accession>
<keyword evidence="8" id="KW-0131">Cell cycle</keyword>
<reference evidence="13" key="1">
    <citation type="submission" date="2022-07" db="EMBL/GenBank/DDBJ databases">
        <title>Phylogenomic reconstructions and comparative analyses of Kickxellomycotina fungi.</title>
        <authorList>
            <person name="Reynolds N.K."/>
            <person name="Stajich J.E."/>
            <person name="Barry K."/>
            <person name="Grigoriev I.V."/>
            <person name="Crous P."/>
            <person name="Smith M.E."/>
        </authorList>
    </citation>
    <scope>NUCLEOTIDE SEQUENCE</scope>
    <source>
        <strain evidence="13">NRRL 1565</strain>
    </source>
</reference>
<dbReference type="GO" id="GO:0005634">
    <property type="term" value="C:nucleus"/>
    <property type="evidence" value="ECO:0007669"/>
    <property type="project" value="UniProtKB-SubCell"/>
</dbReference>
<dbReference type="GO" id="GO:0007064">
    <property type="term" value="P:mitotic sister chromatid cohesion"/>
    <property type="evidence" value="ECO:0007669"/>
    <property type="project" value="TreeGrafter"/>
</dbReference>
<name>A0A9W8LUC5_9FUNG</name>
<dbReference type="PANTHER" id="PTHR45884:SF2">
    <property type="entry name" value="N-ACETYLTRANSFERASE ECO"/>
    <property type="match status" value="1"/>
</dbReference>
<dbReference type="InterPro" id="IPR028009">
    <property type="entry name" value="ESCO_Acetyltransf_dom"/>
</dbReference>
<dbReference type="Pfam" id="PF13878">
    <property type="entry name" value="zf-C2H2_3"/>
    <property type="match status" value="1"/>
</dbReference>